<feature type="domain" description="IPT/TIG" evidence="3">
    <location>
        <begin position="2215"/>
        <end position="2306"/>
    </location>
</feature>
<dbReference type="CDD" id="cd00603">
    <property type="entry name" value="IPT_PCSR"/>
    <property type="match status" value="2"/>
</dbReference>
<proteinExistence type="predicted"/>
<evidence type="ECO:0000256" key="1">
    <source>
        <dbReference type="ARBA" id="ARBA00022729"/>
    </source>
</evidence>
<feature type="domain" description="IPT/TIG" evidence="3">
    <location>
        <begin position="2890"/>
        <end position="2982"/>
    </location>
</feature>
<feature type="domain" description="IPT/TIG" evidence="3">
    <location>
        <begin position="2590"/>
        <end position="2679"/>
    </location>
</feature>
<dbReference type="KEGG" id="tps:THAPSDRAFT_5829"/>
<name>B8C408_THAPS</name>
<feature type="signal peptide" evidence="2">
    <location>
        <begin position="1"/>
        <end position="21"/>
    </location>
</feature>
<feature type="domain" description="IPT/TIG" evidence="3">
    <location>
        <begin position="2397"/>
        <end position="2486"/>
    </location>
</feature>
<evidence type="ECO:0000256" key="2">
    <source>
        <dbReference type="SAM" id="SignalP"/>
    </source>
</evidence>
<dbReference type="GO" id="GO:0005634">
    <property type="term" value="C:nucleus"/>
    <property type="evidence" value="ECO:0000318"/>
    <property type="project" value="GO_Central"/>
</dbReference>
<feature type="domain" description="IPT/TIG" evidence="3">
    <location>
        <begin position="1750"/>
        <end position="1843"/>
    </location>
</feature>
<feature type="domain" description="IPT/TIG" evidence="3">
    <location>
        <begin position="3661"/>
        <end position="3730"/>
    </location>
</feature>
<dbReference type="RefSeq" id="XP_002290465.1">
    <property type="nucleotide sequence ID" value="XM_002290429.1"/>
</dbReference>
<dbReference type="FunFam" id="2.60.40.10:FF:002805">
    <property type="match status" value="4"/>
</dbReference>
<dbReference type="OMA" id="ICHIERY"/>
<dbReference type="GO" id="GO:0003712">
    <property type="term" value="F:transcription coregulator activity"/>
    <property type="evidence" value="ECO:0000318"/>
    <property type="project" value="GO_Central"/>
</dbReference>
<dbReference type="CDD" id="cd00102">
    <property type="entry name" value="IPT"/>
    <property type="match status" value="9"/>
</dbReference>
<accession>B8C408</accession>
<organism evidence="4 5">
    <name type="scientific">Thalassiosira pseudonana</name>
    <name type="common">Marine diatom</name>
    <name type="synonym">Cyclotella nana</name>
    <dbReference type="NCBI Taxonomy" id="35128"/>
    <lineage>
        <taxon>Eukaryota</taxon>
        <taxon>Sar</taxon>
        <taxon>Stramenopiles</taxon>
        <taxon>Ochrophyta</taxon>
        <taxon>Bacillariophyta</taxon>
        <taxon>Coscinodiscophyceae</taxon>
        <taxon>Thalassiosirophycidae</taxon>
        <taxon>Thalassiosirales</taxon>
        <taxon>Thalassiosiraceae</taxon>
        <taxon>Thalassiosira</taxon>
    </lineage>
</organism>
<feature type="domain" description="IPT/TIG" evidence="3">
    <location>
        <begin position="201"/>
        <end position="286"/>
    </location>
</feature>
<dbReference type="Pfam" id="PF01833">
    <property type="entry name" value="TIG"/>
    <property type="match status" value="15"/>
</dbReference>
<dbReference type="PANTHER" id="PTHR46769">
    <property type="entry name" value="POLYCYSTIC KIDNEY AND HEPATIC DISEASE 1 (AUTOSOMAL RECESSIVE)-LIKE 1"/>
    <property type="match status" value="1"/>
</dbReference>
<reference evidence="4 5" key="2">
    <citation type="journal article" date="2008" name="Nature">
        <title>The Phaeodactylum genome reveals the evolutionary history of diatom genomes.</title>
        <authorList>
            <person name="Bowler C."/>
            <person name="Allen A.E."/>
            <person name="Badger J.H."/>
            <person name="Grimwood J."/>
            <person name="Jabbari K."/>
            <person name="Kuo A."/>
            <person name="Maheswari U."/>
            <person name="Martens C."/>
            <person name="Maumus F."/>
            <person name="Otillar R.P."/>
            <person name="Rayko E."/>
            <person name="Salamov A."/>
            <person name="Vandepoele K."/>
            <person name="Beszteri B."/>
            <person name="Gruber A."/>
            <person name="Heijde M."/>
            <person name="Katinka M."/>
            <person name="Mock T."/>
            <person name="Valentin K."/>
            <person name="Verret F."/>
            <person name="Berges J.A."/>
            <person name="Brownlee C."/>
            <person name="Cadoret J.P."/>
            <person name="Chiovitti A."/>
            <person name="Choi C.J."/>
            <person name="Coesel S."/>
            <person name="De Martino A."/>
            <person name="Detter J.C."/>
            <person name="Durkin C."/>
            <person name="Falciatore A."/>
            <person name="Fournet J."/>
            <person name="Haruta M."/>
            <person name="Huysman M.J."/>
            <person name="Jenkins B.D."/>
            <person name="Jiroutova K."/>
            <person name="Jorgensen R.E."/>
            <person name="Joubert Y."/>
            <person name="Kaplan A."/>
            <person name="Kroger N."/>
            <person name="Kroth P.G."/>
            <person name="La Roche J."/>
            <person name="Lindquist E."/>
            <person name="Lommer M."/>
            <person name="Martin-Jezequel V."/>
            <person name="Lopez P.J."/>
            <person name="Lucas S."/>
            <person name="Mangogna M."/>
            <person name="McGinnis K."/>
            <person name="Medlin L.K."/>
            <person name="Montsant A."/>
            <person name="Oudot-Le Secq M.P."/>
            <person name="Napoli C."/>
            <person name="Obornik M."/>
            <person name="Parker M.S."/>
            <person name="Petit J.L."/>
            <person name="Porcel B.M."/>
            <person name="Poulsen N."/>
            <person name="Robison M."/>
            <person name="Rychlewski L."/>
            <person name="Rynearson T.A."/>
            <person name="Schmutz J."/>
            <person name="Shapiro H."/>
            <person name="Siaut M."/>
            <person name="Stanley M."/>
            <person name="Sussman M.R."/>
            <person name="Taylor A.R."/>
            <person name="Vardi A."/>
            <person name="von Dassow P."/>
            <person name="Vyverman W."/>
            <person name="Willis A."/>
            <person name="Wyrwicz L.S."/>
            <person name="Rokhsar D.S."/>
            <person name="Weissenbach J."/>
            <person name="Armbrust E.V."/>
            <person name="Green B.R."/>
            <person name="Van de Peer Y."/>
            <person name="Grigoriev I.V."/>
        </authorList>
    </citation>
    <scope>NUCLEOTIDE SEQUENCE [LARGE SCALE GENOMIC DNA]</scope>
    <source>
        <strain evidence="4 5">CCMP1335</strain>
    </source>
</reference>
<feature type="domain" description="IPT/TIG" evidence="3">
    <location>
        <begin position="2681"/>
        <end position="2770"/>
    </location>
</feature>
<protein>
    <recommendedName>
        <fullName evidence="3">IPT/TIG domain-containing protein</fullName>
    </recommendedName>
</protein>
<dbReference type="PANTHER" id="PTHR46769:SF2">
    <property type="entry name" value="FIBROCYSTIN-L ISOFORM 2 PRECURSOR-RELATED"/>
    <property type="match status" value="1"/>
</dbReference>
<reference evidence="4 5" key="1">
    <citation type="journal article" date="2004" name="Science">
        <title>The genome of the diatom Thalassiosira pseudonana: ecology, evolution, and metabolism.</title>
        <authorList>
            <person name="Armbrust E.V."/>
            <person name="Berges J.A."/>
            <person name="Bowler C."/>
            <person name="Green B.R."/>
            <person name="Martinez D."/>
            <person name="Putnam N.H."/>
            <person name="Zhou S."/>
            <person name="Allen A.E."/>
            <person name="Apt K.E."/>
            <person name="Bechner M."/>
            <person name="Brzezinski M.A."/>
            <person name="Chaal B.K."/>
            <person name="Chiovitti A."/>
            <person name="Davis A.K."/>
            <person name="Demarest M.S."/>
            <person name="Detter J.C."/>
            <person name="Glavina T."/>
            <person name="Goodstein D."/>
            <person name="Hadi M.Z."/>
            <person name="Hellsten U."/>
            <person name="Hildebrand M."/>
            <person name="Jenkins B.D."/>
            <person name="Jurka J."/>
            <person name="Kapitonov V.V."/>
            <person name="Kroger N."/>
            <person name="Lau W.W."/>
            <person name="Lane T.W."/>
            <person name="Larimer F.W."/>
            <person name="Lippmeier J.C."/>
            <person name="Lucas S."/>
            <person name="Medina M."/>
            <person name="Montsant A."/>
            <person name="Obornik M."/>
            <person name="Parker M.S."/>
            <person name="Palenik B."/>
            <person name="Pazour G.J."/>
            <person name="Richardson P.M."/>
            <person name="Rynearson T.A."/>
            <person name="Saito M.A."/>
            <person name="Schwartz D.C."/>
            <person name="Thamatrakoln K."/>
            <person name="Valentin K."/>
            <person name="Vardi A."/>
            <person name="Wilkerson F.P."/>
            <person name="Rokhsar D.S."/>
        </authorList>
    </citation>
    <scope>NUCLEOTIDE SEQUENCE [LARGE SCALE GENOMIC DNA]</scope>
    <source>
        <strain evidence="4 5">CCMP1335</strain>
    </source>
</reference>
<dbReference type="HOGENOM" id="CLU_224418_0_0_1"/>
<dbReference type="InterPro" id="IPR013783">
    <property type="entry name" value="Ig-like_fold"/>
</dbReference>
<dbReference type="InterPro" id="IPR002909">
    <property type="entry name" value="IPT_dom"/>
</dbReference>
<dbReference type="SMART" id="SM00429">
    <property type="entry name" value="IPT"/>
    <property type="match status" value="15"/>
</dbReference>
<dbReference type="GeneID" id="7447217"/>
<feature type="domain" description="IPT/TIG" evidence="3">
    <location>
        <begin position="928"/>
        <end position="1017"/>
    </location>
</feature>
<evidence type="ECO:0000313" key="4">
    <source>
        <dbReference type="EMBL" id="EED92217.1"/>
    </source>
</evidence>
<dbReference type="Proteomes" id="UP000001449">
    <property type="component" value="Chromosome 5"/>
</dbReference>
<dbReference type="EMBL" id="CM000642">
    <property type="protein sequence ID" value="EED92217.1"/>
    <property type="molecule type" value="Genomic_DNA"/>
</dbReference>
<feature type="domain" description="IPT/TIG" evidence="3">
    <location>
        <begin position="1571"/>
        <end position="1658"/>
    </location>
</feature>
<feature type="domain" description="IPT/TIG" evidence="3">
    <location>
        <begin position="2122"/>
        <end position="2211"/>
    </location>
</feature>
<dbReference type="GO" id="GO:0003690">
    <property type="term" value="F:double-stranded DNA binding"/>
    <property type="evidence" value="ECO:0000318"/>
    <property type="project" value="GO_Central"/>
</dbReference>
<dbReference type="PaxDb" id="35128-Thaps5829"/>
<keyword evidence="1 2" id="KW-0732">Signal</keyword>
<feature type="domain" description="IPT/TIG" evidence="3">
    <location>
        <begin position="1936"/>
        <end position="2032"/>
    </location>
</feature>
<evidence type="ECO:0000259" key="3">
    <source>
        <dbReference type="SMART" id="SM00429"/>
    </source>
</evidence>
<keyword evidence="5" id="KW-1185">Reference proteome</keyword>
<feature type="chain" id="PRO_5002868999" description="IPT/TIG domain-containing protein" evidence="2">
    <location>
        <begin position="22"/>
        <end position="3730"/>
    </location>
</feature>
<feature type="domain" description="IPT/TIG" evidence="3">
    <location>
        <begin position="381"/>
        <end position="470"/>
    </location>
</feature>
<dbReference type="Gene3D" id="2.60.40.10">
    <property type="entry name" value="Immunoglobulins"/>
    <property type="match status" value="26"/>
</dbReference>
<sequence>MLLQFLSILLLICVTTTTLSAAATTTASNNGDVANVNVAMNKQKVLAEIVSESSSSLETVHNVVTCGNSSLKVFGLHPAHGSEAGGTPVAIAVQSINNDTFDSSLFSCKFGDESSSTLEGSGVEVEAQLQRIFLVGKGENENAANAFDGSFEVLVCNSPPYPVTRQSAPGPVSFAITCGGEDDDASSNNGQSILSFEYTMAASVHSIHPTAGGEGTVITIKGGGFRNSYSLGCFFGSNTVVKAEFLSDDTVICTAPPLEHGEYSVAVSNNGIDVEGGWGEHMFVYAYRYSLPGEEQLGIEEKSYGGLSVLREVSPPFGNSGGGTVVALLLGQEPTVRSLDDVSSMGKDYASPMFELAEVHLMSMKTTLPISTTSTYFFKPMPAIKAVSPSVGSIEGGTVVRVVSDASGAWFNYSTLACYFEDDKGEATWISATAIDCISPASRNWQDAVTVSVSDNGVDWAESESTFHFAGDPIVTDVSPNHIFASDKSTLFLTGRGYLDEDEPLCLFRDENDYHLTTVKGIVVSESTVECQVSANILAAPREYRVLFSNNGGVETGESFAHLKVLSTISVNLITPQSGTSNDTSSISVFGDNLAVDGLPSFCVLVDPENEVRGTSLATVVNETMVDCEITCPRVTESKQFSVGLSLGSNHAMSTTMEAFWCDPILTIVDVFPKLVAVGEETRLNLSINVRDGIPIICHIERYAGYTILVPALRIDGILSCLSPAFNRPETFTLAVSTNNQTMVHYSASTTLRVVDPIEIDDVVPEEIFGGSEVVIKGSNFVAEDMICDIGGEPGVLLMANETYAVCQSAAYVLPNANALVRLSLKEGPQVNASATITIFSTPAVLNIQPSSGLTSGGTKVIIRGTNFKELGSSHCFFGDVAVDAYVLCDTSIACFAPKTEASIVPVRVTLDGNRTSFGDEFYSYFNPAVISSIHPNIVIEGTEVTLEGERFSFPFPVKCSFGGVGSAPATIISLSKATCTFVASNSTSVGEVPLSLVTPDNQSASYSTNQSIFHHPHVFLESPYHLYGSVTGEETVEFSVIGLSDDVDYDEANLICSFGSVRVPASIEREVVSCNSPPANSRETGNVTLQLHLGSSVFSDNFLTYEYIERPKITHIYPNTGSIDGGTLVKVSGINLLPPSQVSCRFGSTEAYGFLIANEPSLIHCISPSISSTRSVELHLKLDSEWIDSGMEFHFHAPLSVENATLVGHVITVTGSGFPTSGVRLLCKVGGAITDASVLSNTTVNCPLPDEIIGHVEQYLSVSLSFNGVDFVEVKPPLFYQSDGGITVEGLSHHLGPASSKLELNGIGFHENATIYCFFGSVSTRAVFISDTRIQCSSIPLYVERGDVAMVNVSISHGSSRRELSQSSQLFPFCIYSHPKSLGIRPAHGVSAGGTTVEVGSSSLSDLLTRLQDDIIHVDPRCRFGESMSVFATINGNGDLVCRSPPVEVIDDSTISMPVFISLNGGKDYVDTRQIFHYYQSPTVSTATPHIVWAGEVTEVEVRGSHFIPLDAAACLVDDREVPAVVIDSFTVRCNISIGEHHAGTIVPLTITMNGVDASNTLPLNVQTVFPMVRAVRPTFASEAGGTVVTLLGHGFNQTTKQPLFIKVGNNEANFHIINDTAATVVAPSTQGSSKSAKVWIGYGESLTDTGFELEYLSPMLVKAIQPPFLYTEGDSRVIVYGENFEPGFQHHCLLMGESDTISTALAVLDNSSLICDIKVDDKVGEGYRLVIQREADGETSNAFRVVVTPRYALQSVEPRLIPEVGGQALSLTGHDFHSDNAHPIACVFADHHGILTSTPAESIDNNELTCVAPPLPIGDAKVYLARGDESLESNYVSLSIHPICQIFELKPTIGDTEGGTRVLVHGYGFLPYYDTDVLCQFGNDASPADIIDDEIVSCVAPPNTDGAVDFRLVQSSKYSQMPISNNVIFNYHLPLMLLKIVPDGGPSGGGSEVQLFGTSFKLEDGSPVLVRFASTIDPNQVGYAKDVSVISEDKLTVQVPASPSGSDGGMTIVQVSLNGQEYSSGVFYNYTKSSYIHSFYPMHIVENVCFNLTFNVDNLMASPKHCMIDGIALPALRDAVDGTVFCDMKCLQLASGTHTVSLELENHVSVQAGNDLQVNLISFTDLMPSKGPMDGGTNVVVLGGGFEAWNDGQLHCLFGDDFTSARILDDTTIECSSPSSTFEGKKLFYLAPLHQIPTSSSHPLPFTYYEGEVVDSFAPKSGAEGGGTMVRVEGKNFLNTSSLVCAFGVAKTDAFFIDEGIVECETPALPEAQRLASHSLPINVPLMISNNGHDFAPAGLFVYHETPEIISIVPSLGTAFTDIAIQVKSRLGWVEKVSCLFGNAIVTASVTSGHTLNCQSPSYDTNNEPDLVDVLISYNGVDFFGDGFTFKYTSSPLIYSLSSVIGLVSGGNVVNVYGKNLISSSDHITCLFGSKEITAVSVSSSEISCMVPAHGKGTVPLKLVLYDPDTVLETYYDQSILEYDFIPPIVISSVTPSFGSMRGESKLKIEVNSVPHFEQRTLEHLYCIFGGVEVTRAKVEEATISCVTPVSNTTGTVSLELGFVAYYDDEMKVTLLSSLGAQFHFTQQPSIDSMFPLRGLSKGGSIVTLSGSNLLPFYNTTTRCLFGSKPARVVFVSNEEVKCISPDEENGMSEGLEVKVSINGVDYHRAPSLFNYDDEAIVRTVYPSHGSIRGGTTVNLTVTGIGRTHVSDGEPLLCVVGSDEVYGRWLDDETISCNTPSSLMEMTVMVSVKYADVYAMSLASFTFIEDPIISSFYPDSLPAVGFSTTAIDIFGSGFGDTPNLMCVYASSLPSTDFLDTNHHIVQHEHMIYHNETYIQCPNPPSMELFFSDTNTSWANNTTLLDEAMIELSLKVGDDLLANIAIKVHPVSFVISVYPKSGPRAGGSRVIVEGENFLKTVHLACKFGDHIGDAQYLSSTKVLCTSPRLPSGFGSVVLPVTIANNGVDFSTSAQEAWFEFHEALVVREATSVNGLSSGAPAMESHSDATNEDDMPDPFSFESQYVDPVCIFNGTKVVAAVVDMFSISCVSPPSQNDQGSGILFQISGNDGLDATEAGIFVYMASQDRGSLSLEPSHGPKGGGTRVNVSGVTSGPIVSDVPALCRFGKVVSPAIEVGPLGEYAVCESPPAALNDYASSVQVDISMVGQINVFSEVGVVFRYDEKVSIASLQPSNGQVTGGTVVKLEGGPFYNSTDILCRFGKQLVIATYHDHDEVSCTTPTLGWVDEHQRLSVFTMANKPEIQSITAKVDDYVNEVHTCQTFGTDNPLTEEQVLVVDNEDVLAMRSLPLVLPLSPSVVETALKDMFQMDEITVTQVFETASPAAQRFNITAEADIDRIEVEALCIACSSGYDTSSISFLTKTTRNGTDNISDDEEGRGFRLVAPGGSLSYPLSQHTRWLHHDETAGGMLEALEGLLPQGFYVNRTGPLPNNAYKWDVVLPKNTSFGGETLQVVRTGGAAVKLKGTNASVSCSLTRLGTAKLEGQFKLSFKEESTKSIPHNASNGDIQAALEELNGIGSIKVNSVSTDTNNSGSGAYQWHITFDNLKNAGDLPLLTVERPTPDVFFFGTNASIDVSETRKGSSSEVYRLVMPPDAKRFAILLDELEGDALQVGSDGAEVMNNINSIAGGRSMLVESFQRPHIPLGSQLSPPYGPASGGNTVTVSGNGFSRSSVCSFGMQETPTPARFVSNTSIVCIAPKAGDQQTVDDQLV</sequence>
<feature type="domain" description="IPT/TIG" evidence="3">
    <location>
        <begin position="1111"/>
        <end position="1197"/>
    </location>
</feature>
<dbReference type="InParanoid" id="B8C408"/>
<dbReference type="InterPro" id="IPR052387">
    <property type="entry name" value="Fibrocystin"/>
</dbReference>
<dbReference type="FunFam" id="2.60.40.10:FF:003317">
    <property type="match status" value="2"/>
</dbReference>
<feature type="domain" description="IPT/TIG" evidence="3">
    <location>
        <begin position="842"/>
        <end position="926"/>
    </location>
</feature>
<dbReference type="GO" id="GO:0006357">
    <property type="term" value="P:regulation of transcription by RNA polymerase II"/>
    <property type="evidence" value="ECO:0000318"/>
    <property type="project" value="GO_Central"/>
</dbReference>
<gene>
    <name evidence="4" type="ORF">THAPSDRAFT_5829</name>
</gene>
<dbReference type="eggNOG" id="KOG3610">
    <property type="taxonomic scope" value="Eukaryota"/>
</dbReference>
<dbReference type="InterPro" id="IPR014756">
    <property type="entry name" value="Ig_E-set"/>
</dbReference>
<dbReference type="FunFam" id="2.60.40.10:FF:002554">
    <property type="match status" value="6"/>
</dbReference>
<dbReference type="SUPFAM" id="SSF81296">
    <property type="entry name" value="E set domains"/>
    <property type="match status" value="19"/>
</dbReference>
<evidence type="ECO:0000313" key="5">
    <source>
        <dbReference type="Proteomes" id="UP000001449"/>
    </source>
</evidence>